<proteinExistence type="predicted"/>
<sequence>MKDRQILEKYIPLKSIDLVLDLLKKHPCHLKIVNQRKTKHGDFRRLKSGQYQITVNNDLNHYRFLLTLIHEIAHLVTYKKNIRVKPHGIEWKMHFQHLMLPFLSLEIYPKEILVHLARYLQNPKASTDTDVQLSLALKQYDDDSGLNYIFELKPNSKFIHNNRIFEMIEKRRTRYECVEVKTKKRYLFHHNAEVEILNN</sequence>
<accession>A0A3N4NVT3</accession>
<dbReference type="GO" id="GO:0006950">
    <property type="term" value="P:response to stress"/>
    <property type="evidence" value="ECO:0007669"/>
    <property type="project" value="UniProtKB-ARBA"/>
</dbReference>
<dbReference type="AlphaFoldDB" id="A0A3N4NVT3"/>
<comment type="caution">
    <text evidence="2">The sequence shown here is derived from an EMBL/GenBank/DDBJ whole genome shotgun (WGS) entry which is preliminary data.</text>
</comment>
<keyword evidence="3" id="KW-1185">Reference proteome</keyword>
<evidence type="ECO:0000313" key="3">
    <source>
        <dbReference type="Proteomes" id="UP000270856"/>
    </source>
</evidence>
<name>A0A3N4NVT3_9FLAO</name>
<dbReference type="EMBL" id="RPFJ01000002">
    <property type="protein sequence ID" value="RPD99935.1"/>
    <property type="molecule type" value="Genomic_DNA"/>
</dbReference>
<feature type="domain" description="SprT-like" evidence="1">
    <location>
        <begin position="37"/>
        <end position="98"/>
    </location>
</feature>
<dbReference type="Proteomes" id="UP000270856">
    <property type="component" value="Unassembled WGS sequence"/>
</dbReference>
<dbReference type="RefSeq" id="WP_123896111.1">
    <property type="nucleotide sequence ID" value="NZ_RPFJ01000002.1"/>
</dbReference>
<protein>
    <submittedName>
        <fullName evidence="2">SprT domain-containing protein</fullName>
    </submittedName>
</protein>
<reference evidence="2 3" key="1">
    <citation type="submission" date="2018-11" db="EMBL/GenBank/DDBJ databases">
        <title>Aureibaculum marinum gen. nov., sp. nov., a member of the family Flavobacteriaceae isolated from the Bohai Sea.</title>
        <authorList>
            <person name="Ji X."/>
        </authorList>
    </citation>
    <scope>NUCLEOTIDE SEQUENCE [LARGE SCALE GENOMIC DNA]</scope>
    <source>
        <strain evidence="2 3">BH-SD17</strain>
    </source>
</reference>
<dbReference type="Pfam" id="PF10263">
    <property type="entry name" value="SprT-like"/>
    <property type="match status" value="1"/>
</dbReference>
<organism evidence="2 3">
    <name type="scientific">Aureibaculum marinum</name>
    <dbReference type="NCBI Taxonomy" id="2487930"/>
    <lineage>
        <taxon>Bacteria</taxon>
        <taxon>Pseudomonadati</taxon>
        <taxon>Bacteroidota</taxon>
        <taxon>Flavobacteriia</taxon>
        <taxon>Flavobacteriales</taxon>
        <taxon>Flavobacteriaceae</taxon>
        <taxon>Aureibaculum</taxon>
    </lineage>
</organism>
<evidence type="ECO:0000313" key="2">
    <source>
        <dbReference type="EMBL" id="RPD99935.1"/>
    </source>
</evidence>
<dbReference type="InterPro" id="IPR006640">
    <property type="entry name" value="SprT-like_domain"/>
</dbReference>
<gene>
    <name evidence="2" type="ORF">EGM88_01325</name>
</gene>
<dbReference type="OrthoDB" id="267364at2"/>
<evidence type="ECO:0000259" key="1">
    <source>
        <dbReference type="Pfam" id="PF10263"/>
    </source>
</evidence>